<keyword evidence="2" id="KW-1185">Reference proteome</keyword>
<evidence type="ECO:0000313" key="2">
    <source>
        <dbReference type="Proteomes" id="UP000499080"/>
    </source>
</evidence>
<reference evidence="1 2" key="1">
    <citation type="journal article" date="2019" name="Sci. Rep.">
        <title>Orb-weaving spider Araneus ventricosus genome elucidates the spidroin gene catalogue.</title>
        <authorList>
            <person name="Kono N."/>
            <person name="Nakamura H."/>
            <person name="Ohtoshi R."/>
            <person name="Moran D.A.P."/>
            <person name="Shinohara A."/>
            <person name="Yoshida Y."/>
            <person name="Fujiwara M."/>
            <person name="Mori M."/>
            <person name="Tomita M."/>
            <person name="Arakawa K."/>
        </authorList>
    </citation>
    <scope>NUCLEOTIDE SEQUENCE [LARGE SCALE GENOMIC DNA]</scope>
</reference>
<gene>
    <name evidence="1" type="ORF">AVEN_232733_1</name>
</gene>
<sequence length="114" mass="12917">MKLCAPILLHQKKKNVTECGKISLKTSDQEEKGMRILWNLPTLCSRAVGCSSNRRKVSGRRGAEYGYNNSRAVQCVCVPASTETPEVLSTKRERDEKKILKKRKPSVFLKRPIN</sequence>
<protein>
    <submittedName>
        <fullName evidence="1">Uncharacterized protein</fullName>
    </submittedName>
</protein>
<proteinExistence type="predicted"/>
<dbReference type="AlphaFoldDB" id="A0A4Y2HGR1"/>
<dbReference type="EMBL" id="BGPR01001934">
    <property type="protein sequence ID" value="GBM64554.1"/>
    <property type="molecule type" value="Genomic_DNA"/>
</dbReference>
<accession>A0A4Y2HGR1</accession>
<name>A0A4Y2HGR1_ARAVE</name>
<comment type="caution">
    <text evidence="1">The sequence shown here is derived from an EMBL/GenBank/DDBJ whole genome shotgun (WGS) entry which is preliminary data.</text>
</comment>
<organism evidence="1 2">
    <name type="scientific">Araneus ventricosus</name>
    <name type="common">Orbweaver spider</name>
    <name type="synonym">Epeira ventricosa</name>
    <dbReference type="NCBI Taxonomy" id="182803"/>
    <lineage>
        <taxon>Eukaryota</taxon>
        <taxon>Metazoa</taxon>
        <taxon>Ecdysozoa</taxon>
        <taxon>Arthropoda</taxon>
        <taxon>Chelicerata</taxon>
        <taxon>Arachnida</taxon>
        <taxon>Araneae</taxon>
        <taxon>Araneomorphae</taxon>
        <taxon>Entelegynae</taxon>
        <taxon>Araneoidea</taxon>
        <taxon>Araneidae</taxon>
        <taxon>Araneus</taxon>
    </lineage>
</organism>
<evidence type="ECO:0000313" key="1">
    <source>
        <dbReference type="EMBL" id="GBM64554.1"/>
    </source>
</evidence>
<dbReference type="Proteomes" id="UP000499080">
    <property type="component" value="Unassembled WGS sequence"/>
</dbReference>